<keyword evidence="9" id="KW-1185">Reference proteome</keyword>
<accession>A0AAX2A4Q7</accession>
<name>A0AAX2A4Q7_9BACT</name>
<feature type="transmembrane region" description="Helical" evidence="6">
    <location>
        <begin position="250"/>
        <end position="269"/>
    </location>
</feature>
<evidence type="ECO:0000259" key="7">
    <source>
        <dbReference type="Pfam" id="PF00892"/>
    </source>
</evidence>
<evidence type="ECO:0000256" key="2">
    <source>
        <dbReference type="ARBA" id="ARBA00007362"/>
    </source>
</evidence>
<sequence>MKLNSTTFQGHFYIILATILIGGSFIAVENLAGLIDPFSLILLRFLVSAIILAPFVLFKKEYRNSIIHTLGRGTILSSFYAGFFVLQLIALETTTALNTGALYTLTPLLTALLSIPFFKDRISPKQYAIFFLAAISTCGVIFKGSLDLLLSFSLNSGDYIFFSSMFLMAFYSIFLKTFQKDEKPIVMVFSILLGGSFWMAIILLIFDIPLNWHLVRGEYAVNIAYLIIMTTLFTLYLYQKATAILNPKIIMSYTYINPAIVAILASLLYGVKLDFIVWVFIVISCLVTVILQLVLHKEKSF</sequence>
<feature type="transmembrane region" description="Helical" evidence="6">
    <location>
        <begin position="96"/>
        <end position="115"/>
    </location>
</feature>
<evidence type="ECO:0000256" key="1">
    <source>
        <dbReference type="ARBA" id="ARBA00004141"/>
    </source>
</evidence>
<keyword evidence="5 6" id="KW-0472">Membrane</keyword>
<evidence type="ECO:0000313" key="9">
    <source>
        <dbReference type="Proteomes" id="UP000289193"/>
    </source>
</evidence>
<gene>
    <name evidence="8" type="ORF">CRV05_11305</name>
</gene>
<comment type="similarity">
    <text evidence="2">Belongs to the EamA transporter family.</text>
</comment>
<comment type="caution">
    <text evidence="8">The sequence shown here is derived from an EMBL/GenBank/DDBJ whole genome shotgun (WGS) entry which is preliminary data.</text>
</comment>
<feature type="domain" description="EamA" evidence="7">
    <location>
        <begin position="10"/>
        <end position="141"/>
    </location>
</feature>
<dbReference type="InterPro" id="IPR050638">
    <property type="entry name" value="AA-Vitamin_Transporters"/>
</dbReference>
<organism evidence="8 9">
    <name type="scientific">Halarcobacter bivalviorum</name>
    <dbReference type="NCBI Taxonomy" id="663364"/>
    <lineage>
        <taxon>Bacteria</taxon>
        <taxon>Pseudomonadati</taxon>
        <taxon>Campylobacterota</taxon>
        <taxon>Epsilonproteobacteria</taxon>
        <taxon>Campylobacterales</taxon>
        <taxon>Arcobacteraceae</taxon>
        <taxon>Halarcobacter</taxon>
    </lineage>
</organism>
<feature type="transmembrane region" description="Helical" evidence="6">
    <location>
        <begin position="185"/>
        <end position="207"/>
    </location>
</feature>
<protein>
    <submittedName>
        <fullName evidence="8">EamA family transporter</fullName>
    </submittedName>
</protein>
<dbReference type="AlphaFoldDB" id="A0AAX2A4Q7"/>
<evidence type="ECO:0000256" key="3">
    <source>
        <dbReference type="ARBA" id="ARBA00022692"/>
    </source>
</evidence>
<feature type="transmembrane region" description="Helical" evidence="6">
    <location>
        <begin position="38"/>
        <end position="58"/>
    </location>
</feature>
<feature type="transmembrane region" description="Helical" evidence="6">
    <location>
        <begin position="127"/>
        <end position="153"/>
    </location>
</feature>
<evidence type="ECO:0000256" key="6">
    <source>
        <dbReference type="SAM" id="Phobius"/>
    </source>
</evidence>
<dbReference type="Pfam" id="PF00892">
    <property type="entry name" value="EamA"/>
    <property type="match status" value="2"/>
</dbReference>
<dbReference type="PANTHER" id="PTHR32322:SF2">
    <property type="entry name" value="EAMA DOMAIN-CONTAINING PROTEIN"/>
    <property type="match status" value="1"/>
</dbReference>
<comment type="subcellular location">
    <subcellularLocation>
        <location evidence="1">Membrane</location>
        <topology evidence="1">Multi-pass membrane protein</topology>
    </subcellularLocation>
</comment>
<feature type="domain" description="EamA" evidence="7">
    <location>
        <begin position="156"/>
        <end position="290"/>
    </location>
</feature>
<dbReference type="Proteomes" id="UP000289193">
    <property type="component" value="Unassembled WGS sequence"/>
</dbReference>
<feature type="transmembrane region" description="Helical" evidence="6">
    <location>
        <begin position="12"/>
        <end position="32"/>
    </location>
</feature>
<keyword evidence="3 6" id="KW-0812">Transmembrane</keyword>
<feature type="transmembrane region" description="Helical" evidence="6">
    <location>
        <begin position="159"/>
        <end position="178"/>
    </location>
</feature>
<evidence type="ECO:0000256" key="5">
    <source>
        <dbReference type="ARBA" id="ARBA00023136"/>
    </source>
</evidence>
<proteinExistence type="inferred from homology"/>
<keyword evidence="4 6" id="KW-1133">Transmembrane helix</keyword>
<dbReference type="InterPro" id="IPR000620">
    <property type="entry name" value="EamA_dom"/>
</dbReference>
<feature type="transmembrane region" description="Helical" evidence="6">
    <location>
        <begin position="70"/>
        <end position="90"/>
    </location>
</feature>
<evidence type="ECO:0000256" key="4">
    <source>
        <dbReference type="ARBA" id="ARBA00022989"/>
    </source>
</evidence>
<dbReference type="InterPro" id="IPR037185">
    <property type="entry name" value="EmrE-like"/>
</dbReference>
<dbReference type="GO" id="GO:0016020">
    <property type="term" value="C:membrane"/>
    <property type="evidence" value="ECO:0007669"/>
    <property type="project" value="UniProtKB-SubCell"/>
</dbReference>
<dbReference type="PANTHER" id="PTHR32322">
    <property type="entry name" value="INNER MEMBRANE TRANSPORTER"/>
    <property type="match status" value="1"/>
</dbReference>
<dbReference type="SUPFAM" id="SSF103481">
    <property type="entry name" value="Multidrug resistance efflux transporter EmrE"/>
    <property type="match status" value="2"/>
</dbReference>
<reference evidence="8 9" key="1">
    <citation type="submission" date="2017-10" db="EMBL/GenBank/DDBJ databases">
        <title>Genomics of the genus Arcobacter.</title>
        <authorList>
            <person name="Perez-Cataluna A."/>
            <person name="Figueras M.J."/>
        </authorList>
    </citation>
    <scope>NUCLEOTIDE SEQUENCE [LARGE SCALE GENOMIC DNA]</scope>
    <source>
        <strain evidence="8 9">CECT 7835</strain>
    </source>
</reference>
<feature type="transmembrane region" description="Helical" evidence="6">
    <location>
        <begin position="275"/>
        <end position="295"/>
    </location>
</feature>
<feature type="transmembrane region" description="Helical" evidence="6">
    <location>
        <begin position="219"/>
        <end position="238"/>
    </location>
</feature>
<evidence type="ECO:0000313" key="8">
    <source>
        <dbReference type="EMBL" id="RXK09167.1"/>
    </source>
</evidence>
<dbReference type="EMBL" id="PDKM01000007">
    <property type="protein sequence ID" value="RXK09167.1"/>
    <property type="molecule type" value="Genomic_DNA"/>
</dbReference>